<keyword evidence="9" id="KW-0492">Microsome</keyword>
<evidence type="ECO:0000256" key="2">
    <source>
        <dbReference type="ARBA" id="ARBA00003690"/>
    </source>
</evidence>
<dbReference type="CDD" id="cd11056">
    <property type="entry name" value="CYP6-like"/>
    <property type="match status" value="1"/>
</dbReference>
<dbReference type="PRINTS" id="PR00385">
    <property type="entry name" value="P450"/>
</dbReference>
<proteinExistence type="inferred from homology"/>
<dbReference type="PROSITE" id="PS00086">
    <property type="entry name" value="CYTOCHROME_P450"/>
    <property type="match status" value="1"/>
</dbReference>
<dbReference type="PANTHER" id="PTHR24292">
    <property type="entry name" value="CYTOCHROME P450"/>
    <property type="match status" value="1"/>
</dbReference>
<evidence type="ECO:0000256" key="15">
    <source>
        <dbReference type="RuleBase" id="RU000461"/>
    </source>
</evidence>
<evidence type="ECO:0008006" key="18">
    <source>
        <dbReference type="Google" id="ProtNLM"/>
    </source>
</evidence>
<dbReference type="EMBL" id="OV651817">
    <property type="protein sequence ID" value="CAH1110675.1"/>
    <property type="molecule type" value="Genomic_DNA"/>
</dbReference>
<dbReference type="GO" id="GO:0005506">
    <property type="term" value="F:iron ion binding"/>
    <property type="evidence" value="ECO:0007669"/>
    <property type="project" value="InterPro"/>
</dbReference>
<feature type="binding site" description="axial binding residue" evidence="14">
    <location>
        <position position="441"/>
    </location>
    <ligand>
        <name>heme</name>
        <dbReference type="ChEBI" id="CHEBI:30413"/>
    </ligand>
    <ligandPart>
        <name>Fe</name>
        <dbReference type="ChEBI" id="CHEBI:18248"/>
    </ligandPart>
</feature>
<name>A0A9P0GI74_9CUCU</name>
<keyword evidence="17" id="KW-1185">Reference proteome</keyword>
<evidence type="ECO:0000256" key="3">
    <source>
        <dbReference type="ARBA" id="ARBA00004174"/>
    </source>
</evidence>
<evidence type="ECO:0000256" key="11">
    <source>
        <dbReference type="ARBA" id="ARBA00023004"/>
    </source>
</evidence>
<evidence type="ECO:0000256" key="1">
    <source>
        <dbReference type="ARBA" id="ARBA00001971"/>
    </source>
</evidence>
<evidence type="ECO:0000256" key="8">
    <source>
        <dbReference type="ARBA" id="ARBA00022824"/>
    </source>
</evidence>
<gene>
    <name evidence="16" type="ORF">PSYICH_LOCUS11538</name>
</gene>
<comment type="similarity">
    <text evidence="5 15">Belongs to the cytochrome P450 family.</text>
</comment>
<dbReference type="Gene3D" id="1.10.630.10">
    <property type="entry name" value="Cytochrome P450"/>
    <property type="match status" value="1"/>
</dbReference>
<evidence type="ECO:0000256" key="13">
    <source>
        <dbReference type="ARBA" id="ARBA00023136"/>
    </source>
</evidence>
<reference evidence="16" key="1">
    <citation type="submission" date="2022-01" db="EMBL/GenBank/DDBJ databases">
        <authorList>
            <person name="King R."/>
        </authorList>
    </citation>
    <scope>NUCLEOTIDE SEQUENCE</scope>
</reference>
<dbReference type="GO" id="GO:0005789">
    <property type="term" value="C:endoplasmic reticulum membrane"/>
    <property type="evidence" value="ECO:0007669"/>
    <property type="project" value="UniProtKB-SubCell"/>
</dbReference>
<dbReference type="GO" id="GO:0020037">
    <property type="term" value="F:heme binding"/>
    <property type="evidence" value="ECO:0007669"/>
    <property type="project" value="InterPro"/>
</dbReference>
<keyword evidence="12 15" id="KW-0503">Monooxygenase</keyword>
<evidence type="ECO:0000256" key="14">
    <source>
        <dbReference type="PIRSR" id="PIRSR602401-1"/>
    </source>
</evidence>
<dbReference type="GO" id="GO:0016705">
    <property type="term" value="F:oxidoreductase activity, acting on paired donors, with incorporation or reduction of molecular oxygen"/>
    <property type="evidence" value="ECO:0007669"/>
    <property type="project" value="InterPro"/>
</dbReference>
<comment type="subcellular location">
    <subcellularLocation>
        <location evidence="4">Endoplasmic reticulum membrane</location>
        <topology evidence="4">Peripheral membrane protein</topology>
    </subcellularLocation>
    <subcellularLocation>
        <location evidence="3">Microsome membrane</location>
        <topology evidence="3">Peripheral membrane protein</topology>
    </subcellularLocation>
</comment>
<sequence>MWLIVVVVVLTLLYYLIQRNYSYWSKKGVPGPKPKFLIGNFGDSFIGKRSSGEIVTDIYREYENYPFVGFYKATTPNLLVRDPEFVKRVMVSDFKHFQNNDINVDKDSDPIGGRNPFVLRGVEWKNKRAQLTGCFTSGKIKAMYYFLEHTSKRMVKYVEDEIKISEPLEAREVCVRYTLDNIAVCAFGVDGKSFDEPFSEFRDLAEKFMSPANLINKLKLWLVFNFPAVTEYIKLKVVPHEVESRLLELITKTLKYRRENNIVRNDFLDVCTRLETESGRFTEIDIAAHGASFFIDGYETSSRVMNFLLFELAANPKAQQTLREELNESFEKNGNTFTYEALHDLPFLDACLKESMRKNSPMHNLSKVCTEDYTYTSTDPDFKNLTVQLKVGDRIAIPVIGLQMDSKYFDEPDNFVPERFLNKDDIQRYTYLPFGEGPRICLGQRFAVTQIKTGIAYLIKNFQCTVNSKTQLPLKFDPYFFMNDVVGGIWIDFKKIM</sequence>
<evidence type="ECO:0000256" key="4">
    <source>
        <dbReference type="ARBA" id="ARBA00004406"/>
    </source>
</evidence>
<dbReference type="SUPFAM" id="SSF48264">
    <property type="entry name" value="Cytochrome P450"/>
    <property type="match status" value="1"/>
</dbReference>
<evidence type="ECO:0000313" key="16">
    <source>
        <dbReference type="EMBL" id="CAH1110675.1"/>
    </source>
</evidence>
<keyword evidence="7 14" id="KW-0479">Metal-binding</keyword>
<evidence type="ECO:0000256" key="6">
    <source>
        <dbReference type="ARBA" id="ARBA00022617"/>
    </source>
</evidence>
<dbReference type="InterPro" id="IPR002401">
    <property type="entry name" value="Cyt_P450_E_grp-I"/>
</dbReference>
<dbReference type="InterPro" id="IPR017972">
    <property type="entry name" value="Cyt_P450_CS"/>
</dbReference>
<keyword evidence="10 15" id="KW-0560">Oxidoreductase</keyword>
<evidence type="ECO:0000256" key="12">
    <source>
        <dbReference type="ARBA" id="ARBA00023033"/>
    </source>
</evidence>
<evidence type="ECO:0000256" key="7">
    <source>
        <dbReference type="ARBA" id="ARBA00022723"/>
    </source>
</evidence>
<keyword evidence="11 14" id="KW-0408">Iron</keyword>
<evidence type="ECO:0000256" key="10">
    <source>
        <dbReference type="ARBA" id="ARBA00023002"/>
    </source>
</evidence>
<dbReference type="PRINTS" id="PR00463">
    <property type="entry name" value="EP450I"/>
</dbReference>
<dbReference type="InterPro" id="IPR036396">
    <property type="entry name" value="Cyt_P450_sf"/>
</dbReference>
<dbReference type="OrthoDB" id="2789670at2759"/>
<dbReference type="InterPro" id="IPR001128">
    <property type="entry name" value="Cyt_P450"/>
</dbReference>
<comment type="function">
    <text evidence="2">May be involved in the metabolism of insect hormones and in the breakdown of synthetic insecticides.</text>
</comment>
<evidence type="ECO:0000313" key="17">
    <source>
        <dbReference type="Proteomes" id="UP001153636"/>
    </source>
</evidence>
<dbReference type="FunFam" id="1.10.630.10:FF:000042">
    <property type="entry name" value="Cytochrome P450"/>
    <property type="match status" value="1"/>
</dbReference>
<dbReference type="AlphaFoldDB" id="A0A9P0GI74"/>
<keyword evidence="13" id="KW-0472">Membrane</keyword>
<dbReference type="GO" id="GO:0004497">
    <property type="term" value="F:monooxygenase activity"/>
    <property type="evidence" value="ECO:0007669"/>
    <property type="project" value="UniProtKB-KW"/>
</dbReference>
<evidence type="ECO:0000256" key="5">
    <source>
        <dbReference type="ARBA" id="ARBA00010617"/>
    </source>
</evidence>
<dbReference type="InterPro" id="IPR050476">
    <property type="entry name" value="Insect_CytP450_Detox"/>
</dbReference>
<evidence type="ECO:0000256" key="9">
    <source>
        <dbReference type="ARBA" id="ARBA00022848"/>
    </source>
</evidence>
<keyword evidence="6 14" id="KW-0349">Heme</keyword>
<dbReference type="Pfam" id="PF00067">
    <property type="entry name" value="p450"/>
    <property type="match status" value="1"/>
</dbReference>
<accession>A0A9P0GI74</accession>
<comment type="cofactor">
    <cofactor evidence="1 14">
        <name>heme</name>
        <dbReference type="ChEBI" id="CHEBI:30413"/>
    </cofactor>
</comment>
<dbReference type="PANTHER" id="PTHR24292:SF84">
    <property type="entry name" value="CYTOCHROME P450 28A5-RELATED"/>
    <property type="match status" value="1"/>
</dbReference>
<organism evidence="16 17">
    <name type="scientific">Psylliodes chrysocephalus</name>
    <dbReference type="NCBI Taxonomy" id="3402493"/>
    <lineage>
        <taxon>Eukaryota</taxon>
        <taxon>Metazoa</taxon>
        <taxon>Ecdysozoa</taxon>
        <taxon>Arthropoda</taxon>
        <taxon>Hexapoda</taxon>
        <taxon>Insecta</taxon>
        <taxon>Pterygota</taxon>
        <taxon>Neoptera</taxon>
        <taxon>Endopterygota</taxon>
        <taxon>Coleoptera</taxon>
        <taxon>Polyphaga</taxon>
        <taxon>Cucujiformia</taxon>
        <taxon>Chrysomeloidea</taxon>
        <taxon>Chrysomelidae</taxon>
        <taxon>Galerucinae</taxon>
        <taxon>Alticini</taxon>
        <taxon>Psylliodes</taxon>
    </lineage>
</organism>
<keyword evidence="8" id="KW-0256">Endoplasmic reticulum</keyword>
<protein>
    <recommendedName>
        <fullName evidence="18">Cytochrome P450</fullName>
    </recommendedName>
</protein>
<dbReference type="Proteomes" id="UP001153636">
    <property type="component" value="Chromosome 5"/>
</dbReference>